<dbReference type="Proteomes" id="UP000192708">
    <property type="component" value="Unassembled WGS sequence"/>
</dbReference>
<evidence type="ECO:0000259" key="1">
    <source>
        <dbReference type="Pfam" id="PF00534"/>
    </source>
</evidence>
<dbReference type="EMBL" id="FWXJ01000021">
    <property type="protein sequence ID" value="SMC82012.1"/>
    <property type="molecule type" value="Genomic_DNA"/>
</dbReference>
<sequence>MMNKKIVILTNIPTPYRSKLFDLLCESNITVIYCAEVEPDRLWTIPRINDHNNYILKKSKQIKGKNGFYFHLNFEIFKVLNKIKPEILIITSFNPTNLIAIFWAFYNKGKLIYWTDGTLDSETKIGFIRKLIRKFLFRKFSSYICTGLGGKKLLKNYGVSNNKIFYSNLCVDNKLYQFHKYEDREFDILYCGRIVDRKLPRMFADICNEVNKIRKIRVHIIGDGECREELLNLLKTYSVDFYYSGFVQSDQLVKLYGTSKILLLTSEFDAWGLVANEALASGTPVIISNKAGAANDLVANDINGYVLGNNDIEEWRNKALKILNNKHLWHKMSSNGVQIVNHFNYDSALKGIVDSIKILNR</sequence>
<feature type="domain" description="Glycosyl transferase family 1" evidence="1">
    <location>
        <begin position="181"/>
        <end position="336"/>
    </location>
</feature>
<dbReference type="GO" id="GO:0016757">
    <property type="term" value="F:glycosyltransferase activity"/>
    <property type="evidence" value="ECO:0007669"/>
    <property type="project" value="InterPro"/>
</dbReference>
<keyword evidence="2" id="KW-0808">Transferase</keyword>
<evidence type="ECO:0000313" key="3">
    <source>
        <dbReference type="Proteomes" id="UP000192708"/>
    </source>
</evidence>
<reference evidence="2 3" key="1">
    <citation type="submission" date="2017-04" db="EMBL/GenBank/DDBJ databases">
        <authorList>
            <person name="Afonso C.L."/>
            <person name="Miller P.J."/>
            <person name="Scott M.A."/>
            <person name="Spackman E."/>
            <person name="Goraichik I."/>
            <person name="Dimitrov K.M."/>
            <person name="Suarez D.L."/>
            <person name="Swayne D.E."/>
        </authorList>
    </citation>
    <scope>NUCLEOTIDE SEQUENCE [LARGE SCALE GENOMIC DNA]</scope>
    <source>
        <strain evidence="2 3">VK13</strain>
    </source>
</reference>
<dbReference type="Gene3D" id="3.40.50.2000">
    <property type="entry name" value="Glycogen Phosphorylase B"/>
    <property type="match status" value="2"/>
</dbReference>
<organism evidence="2 3">
    <name type="scientific">Polynucleobacter kasalickyi</name>
    <dbReference type="NCBI Taxonomy" id="1938817"/>
    <lineage>
        <taxon>Bacteria</taxon>
        <taxon>Pseudomonadati</taxon>
        <taxon>Pseudomonadota</taxon>
        <taxon>Betaproteobacteria</taxon>
        <taxon>Burkholderiales</taxon>
        <taxon>Burkholderiaceae</taxon>
        <taxon>Polynucleobacter</taxon>
    </lineage>
</organism>
<dbReference type="Pfam" id="PF00534">
    <property type="entry name" value="Glycos_transf_1"/>
    <property type="match status" value="1"/>
</dbReference>
<evidence type="ECO:0000313" key="2">
    <source>
        <dbReference type="EMBL" id="SMC82012.1"/>
    </source>
</evidence>
<dbReference type="PANTHER" id="PTHR45947:SF3">
    <property type="entry name" value="SULFOQUINOVOSYL TRANSFERASE SQD2"/>
    <property type="match status" value="1"/>
</dbReference>
<dbReference type="RefSeq" id="WP_084285973.1">
    <property type="nucleotide sequence ID" value="NZ_FWXJ01000021.1"/>
</dbReference>
<dbReference type="CDD" id="cd03801">
    <property type="entry name" value="GT4_PimA-like"/>
    <property type="match status" value="1"/>
</dbReference>
<dbReference type="InterPro" id="IPR050194">
    <property type="entry name" value="Glycosyltransferase_grp1"/>
</dbReference>
<dbReference type="AlphaFoldDB" id="A0A1W2CAX0"/>
<dbReference type="SUPFAM" id="SSF53756">
    <property type="entry name" value="UDP-Glycosyltransferase/glycogen phosphorylase"/>
    <property type="match status" value="1"/>
</dbReference>
<name>A0A1W2CAX0_9BURK</name>
<proteinExistence type="predicted"/>
<dbReference type="InterPro" id="IPR001296">
    <property type="entry name" value="Glyco_trans_1"/>
</dbReference>
<gene>
    <name evidence="2" type="ORF">SAMN06296008_1217</name>
</gene>
<dbReference type="STRING" id="1938817.SAMN06296008_1217"/>
<protein>
    <submittedName>
        <fullName evidence="2">Glycosyltransferase involved in cell wall bisynthesis</fullName>
    </submittedName>
</protein>
<dbReference type="PANTHER" id="PTHR45947">
    <property type="entry name" value="SULFOQUINOVOSYL TRANSFERASE SQD2"/>
    <property type="match status" value="1"/>
</dbReference>
<keyword evidence="3" id="KW-1185">Reference proteome</keyword>
<dbReference type="OrthoDB" id="9801573at2"/>
<accession>A0A1W2CAX0</accession>